<reference evidence="2" key="2">
    <citation type="submission" date="2003-03" db="EMBL/GenBank/DDBJ databases">
        <authorList>
            <person name="Buell R."/>
        </authorList>
    </citation>
    <scope>NUCLEOTIDE SEQUENCE</scope>
</reference>
<gene>
    <name evidence="1" type="ORF">OSJNBa0037J17.5</name>
    <name evidence="2" type="ORF">OSJNBb0047D08.6</name>
</gene>
<evidence type="ECO:0000313" key="2">
    <source>
        <dbReference type="EMBL" id="AAO73246.1"/>
    </source>
</evidence>
<dbReference type="EMBL" id="AC137925">
    <property type="protein sequence ID" value="AAO73246.1"/>
    <property type="molecule type" value="Genomic_DNA"/>
</dbReference>
<accession>Q10IJ4</accession>
<reference evidence="2" key="5">
    <citation type="submission" date="2006-01" db="EMBL/GenBank/DDBJ databases">
        <title>Oryza sativa chromosome 3 BAC OSJNBb0047D08 genomic sequence.</title>
        <authorList>
            <person name="Buell C.R."/>
            <person name="Yuan Q."/>
            <person name="Ouyang S."/>
            <person name="Liu J."/>
            <person name="Gansberger K."/>
            <person name="Jones K.M."/>
            <person name="Overton II L.L."/>
            <person name="Tsitrin T."/>
            <person name="Kim M.M."/>
            <person name="Bera J.J."/>
            <person name="Jin S.S."/>
            <person name="Fadrosh D.W."/>
            <person name="Tallon L.J."/>
            <person name="Koo H."/>
            <person name="Zismann V."/>
            <person name="Hsiao J."/>
            <person name="Blunt S."/>
            <person name="Vanaken S.S."/>
            <person name="Riedmuller S.B."/>
            <person name="Utterback T.T."/>
            <person name="Feldblyum T.V."/>
            <person name="Yang Q.Q."/>
            <person name="Haas B.J."/>
            <person name="Suh B.B."/>
            <person name="Peterson J.J."/>
            <person name="Quackenbush J."/>
            <person name="White O."/>
            <person name="Salzberg S.L."/>
            <person name="Fraser C.M."/>
        </authorList>
    </citation>
    <scope>NUCLEOTIDE SEQUENCE</scope>
</reference>
<evidence type="ECO:0000313" key="1">
    <source>
        <dbReference type="EMBL" id="AAO37482.1"/>
    </source>
</evidence>
<reference evidence="3" key="3">
    <citation type="journal article" date="2005" name="Nature">
        <title>The map-based sequence of the rice genome.</title>
        <authorList>
            <consortium name="International rice genome sequencing project (IRGSP)"/>
            <person name="Matsumoto T."/>
            <person name="Wu J."/>
            <person name="Kanamori H."/>
            <person name="Katayose Y."/>
            <person name="Fujisawa M."/>
            <person name="Namiki N."/>
            <person name="Mizuno H."/>
            <person name="Yamamoto K."/>
            <person name="Antonio B.A."/>
            <person name="Baba T."/>
            <person name="Sakata K."/>
            <person name="Nagamura Y."/>
            <person name="Aoki H."/>
            <person name="Arikawa K."/>
            <person name="Arita K."/>
            <person name="Bito T."/>
            <person name="Chiden Y."/>
            <person name="Fujitsuka N."/>
            <person name="Fukunaka R."/>
            <person name="Hamada M."/>
            <person name="Harada C."/>
            <person name="Hayashi A."/>
            <person name="Hijishita S."/>
            <person name="Honda M."/>
            <person name="Hosokawa S."/>
            <person name="Ichikawa Y."/>
            <person name="Idonuma A."/>
            <person name="Iijima M."/>
            <person name="Ikeda M."/>
            <person name="Ikeno M."/>
            <person name="Ito K."/>
            <person name="Ito S."/>
            <person name="Ito T."/>
            <person name="Ito Y."/>
            <person name="Ito Y."/>
            <person name="Iwabuchi A."/>
            <person name="Kamiya K."/>
            <person name="Karasawa W."/>
            <person name="Kurita K."/>
            <person name="Katagiri S."/>
            <person name="Kikuta A."/>
            <person name="Kobayashi H."/>
            <person name="Kobayashi N."/>
            <person name="Machita K."/>
            <person name="Maehara T."/>
            <person name="Masukawa M."/>
            <person name="Mizubayashi T."/>
            <person name="Mukai Y."/>
            <person name="Nagasaki H."/>
            <person name="Nagata Y."/>
            <person name="Naito S."/>
            <person name="Nakashima M."/>
            <person name="Nakama Y."/>
            <person name="Nakamichi Y."/>
            <person name="Nakamura M."/>
            <person name="Meguro A."/>
            <person name="Negishi M."/>
            <person name="Ohta I."/>
            <person name="Ohta T."/>
            <person name="Okamoto M."/>
            <person name="Ono N."/>
            <person name="Saji S."/>
            <person name="Sakaguchi M."/>
            <person name="Sakai K."/>
            <person name="Shibata M."/>
            <person name="Shimokawa T."/>
            <person name="Song J."/>
            <person name="Takazaki Y."/>
            <person name="Terasawa K."/>
            <person name="Tsugane M."/>
            <person name="Tsuji K."/>
            <person name="Ueda S."/>
            <person name="Waki K."/>
            <person name="Yamagata H."/>
            <person name="Yamamoto M."/>
            <person name="Yamamoto S."/>
            <person name="Yamane H."/>
            <person name="Yoshiki S."/>
            <person name="Yoshihara R."/>
            <person name="Yukawa K."/>
            <person name="Zhong H."/>
            <person name="Yano M."/>
            <person name="Yuan Q."/>
            <person name="Ouyang S."/>
            <person name="Liu J."/>
            <person name="Jones K.M."/>
            <person name="Gansberger K."/>
            <person name="Moffat K."/>
            <person name="Hill J."/>
            <person name="Bera J."/>
            <person name="Fadrosh D."/>
            <person name="Jin S."/>
            <person name="Johri S."/>
            <person name="Kim M."/>
            <person name="Overton L."/>
            <person name="Reardon M."/>
            <person name="Tsitrin T."/>
            <person name="Vuong H."/>
            <person name="Weaver B."/>
            <person name="Ciecko A."/>
            <person name="Tallon L."/>
            <person name="Jackson J."/>
            <person name="Pai G."/>
            <person name="Aken S.V."/>
            <person name="Utterback T."/>
            <person name="Reidmuller S."/>
            <person name="Feldblyum T."/>
            <person name="Hsiao J."/>
            <person name="Zismann V."/>
            <person name="Iobst S."/>
            <person name="de Vazeille A.R."/>
            <person name="Buell C.R."/>
            <person name="Ying K."/>
            <person name="Li Y."/>
            <person name="Lu T."/>
            <person name="Huang Y."/>
            <person name="Zhao Q."/>
            <person name="Feng Q."/>
            <person name="Zhang L."/>
            <person name="Zhu J."/>
            <person name="Weng Q."/>
            <person name="Mu J."/>
            <person name="Lu Y."/>
            <person name="Fan D."/>
            <person name="Liu Y."/>
            <person name="Guan J."/>
            <person name="Zhang Y."/>
            <person name="Yu S."/>
            <person name="Liu X."/>
            <person name="Zhang Y."/>
            <person name="Hong G."/>
            <person name="Han B."/>
            <person name="Choisne N."/>
            <person name="Demange N."/>
            <person name="Orjeda G."/>
            <person name="Samain S."/>
            <person name="Cattolico L."/>
            <person name="Pelletier E."/>
            <person name="Couloux A."/>
            <person name="Segurens B."/>
            <person name="Wincker P."/>
            <person name="D'Hont A."/>
            <person name="Scarpelli C."/>
            <person name="Weissenbach J."/>
            <person name="Salanoubat M."/>
            <person name="Quetier F."/>
            <person name="Yu Y."/>
            <person name="Kim H.R."/>
            <person name="Rambo T."/>
            <person name="Currie J."/>
            <person name="Collura K."/>
            <person name="Luo M."/>
            <person name="Yang T."/>
            <person name="Ammiraju J.S.S."/>
            <person name="Engler F."/>
            <person name="Soderlund C."/>
            <person name="Wing R.A."/>
            <person name="Palmer L.E."/>
            <person name="de la Bastide M."/>
            <person name="Spiegel L."/>
            <person name="Nascimento L."/>
            <person name="Zutavern T."/>
            <person name="O'Shaughnessy A."/>
            <person name="Dike S."/>
            <person name="Dedhia N."/>
            <person name="Preston R."/>
            <person name="Balija V."/>
            <person name="McCombie W.R."/>
            <person name="Chow T."/>
            <person name="Chen H."/>
            <person name="Chung M."/>
            <person name="Chen C."/>
            <person name="Shaw J."/>
            <person name="Wu H."/>
            <person name="Hsiao K."/>
            <person name="Chao Y."/>
            <person name="Chu M."/>
            <person name="Cheng C."/>
            <person name="Hour A."/>
            <person name="Lee P."/>
            <person name="Lin S."/>
            <person name="Lin Y."/>
            <person name="Liou J."/>
            <person name="Liu S."/>
            <person name="Hsing Y."/>
            <person name="Raghuvanshi S."/>
            <person name="Mohanty A."/>
            <person name="Bharti A.K."/>
            <person name="Gaur A."/>
            <person name="Gupta V."/>
            <person name="Kumar D."/>
            <person name="Ravi V."/>
            <person name="Vij S."/>
            <person name="Kapur A."/>
            <person name="Khurana P."/>
            <person name="Khurana P."/>
            <person name="Khurana J.P."/>
            <person name="Tyagi A.K."/>
            <person name="Gaikwad K."/>
            <person name="Singh A."/>
            <person name="Dalal V."/>
            <person name="Srivastava S."/>
            <person name="Dixit A."/>
            <person name="Pal A.K."/>
            <person name="Ghazi I.A."/>
            <person name="Yadav M."/>
            <person name="Pandit A."/>
            <person name="Bhargava A."/>
            <person name="Sureshbabu K."/>
            <person name="Batra K."/>
            <person name="Sharma T.R."/>
            <person name="Mohapatra T."/>
            <person name="Singh N.K."/>
            <person name="Messing J."/>
            <person name="Nelson A.B."/>
            <person name="Fuks G."/>
            <person name="Kavchok S."/>
            <person name="Keizer G."/>
            <person name="Linton E."/>
            <person name="Llaca V."/>
            <person name="Song R."/>
            <person name="Tanyolac B."/>
            <person name="Young S."/>
            <person name="Ho-Il K."/>
            <person name="Hahn J.H."/>
            <person name="Sangsakoo G."/>
            <person name="Vanavichit A."/>
            <person name="de Mattos Luiz.A.T."/>
            <person name="Zimmer P.D."/>
            <person name="Malone G."/>
            <person name="Dellagostin O."/>
            <person name="de Oliveira A.C."/>
            <person name="Bevan M."/>
            <person name="Bancroft I."/>
            <person name="Minx P."/>
            <person name="Cordum H."/>
            <person name="Wilson R."/>
            <person name="Cheng Z."/>
            <person name="Jin W."/>
            <person name="Jiang J."/>
            <person name="Leong S.A."/>
            <person name="Iwama H."/>
            <person name="Gojobori T."/>
            <person name="Itoh T."/>
            <person name="Niimura Y."/>
            <person name="Fujii Y."/>
            <person name="Habara T."/>
            <person name="Sakai H."/>
            <person name="Sato Y."/>
            <person name="Wilson G."/>
            <person name="Kumar K."/>
            <person name="McCouch S."/>
            <person name="Juretic N."/>
            <person name="Hoen D."/>
            <person name="Wright S."/>
            <person name="Bruskiewich R."/>
            <person name="Bureau T."/>
            <person name="Miyao A."/>
            <person name="Hirochika H."/>
            <person name="Nishikawa T."/>
            <person name="Kadowaki K."/>
            <person name="Sugiura M."/>
            <person name="Burr B."/>
            <person name="Sasaki T."/>
        </authorList>
    </citation>
    <scope>NUCLEOTIDE SEQUENCE [LARGE SCALE GENOMIC DNA]</scope>
    <source>
        <strain evidence="3">cv. Nipponbare</strain>
    </source>
</reference>
<dbReference type="EMBL" id="AC135226">
    <property type="protein sequence ID" value="AAO37482.1"/>
    <property type="molecule type" value="Genomic_DNA"/>
</dbReference>
<organism evidence="1 3">
    <name type="scientific">Oryza sativa subsp. japonica</name>
    <name type="common">Rice</name>
    <dbReference type="NCBI Taxonomy" id="39947"/>
    <lineage>
        <taxon>Eukaryota</taxon>
        <taxon>Viridiplantae</taxon>
        <taxon>Streptophyta</taxon>
        <taxon>Embryophyta</taxon>
        <taxon>Tracheophyta</taxon>
        <taxon>Spermatophyta</taxon>
        <taxon>Magnoliopsida</taxon>
        <taxon>Liliopsida</taxon>
        <taxon>Poales</taxon>
        <taxon>Poaceae</taxon>
        <taxon>BOP clade</taxon>
        <taxon>Oryzoideae</taxon>
        <taxon>Oryzeae</taxon>
        <taxon>Oryzinae</taxon>
        <taxon>Oryza</taxon>
        <taxon>Oryza sativa</taxon>
    </lineage>
</organism>
<reference evidence="1" key="1">
    <citation type="submission" date="2003-02" db="EMBL/GenBank/DDBJ databases">
        <authorList>
            <person name="Buell R."/>
            <person name="Liu J."/>
            <person name="Childs K."/>
            <person name="Zaborsky J."/>
            <person name="Tallon L."/>
            <person name="Wirtz U."/>
            <person name="Wei F."/>
            <person name="Kuang H."/>
            <person name="Zhang P."/>
            <person name="Marano M."/>
            <person name="Baker B."/>
        </authorList>
    </citation>
    <scope>NUCLEOTIDE SEQUENCE</scope>
</reference>
<proteinExistence type="predicted"/>
<reference evidence="1" key="4">
    <citation type="submission" date="2006-01" db="EMBL/GenBank/DDBJ databases">
        <title>Oryza sativa chromosome 3 BAC OSJNBa0037J17 genomic sequence.</title>
        <authorList>
            <person name="Buell C.R."/>
            <person name="Yuan Q."/>
            <person name="Ouyang S."/>
            <person name="Liu J."/>
            <person name="Gansberger K."/>
            <person name="Jones K.M."/>
            <person name="Overton II L.L."/>
            <person name="Tsitrin T."/>
            <person name="Kim M.M."/>
            <person name="Bera J.J."/>
            <person name="Jin S.S."/>
            <person name="Fadrosh D.W."/>
            <person name="Tallon L.J."/>
            <person name="Koo H."/>
            <person name="Zismann V."/>
            <person name="Hsiao J."/>
            <person name="Blunt S."/>
            <person name="Vanaken S.S."/>
            <person name="Riedmuller S.B."/>
            <person name="Utterback T.T."/>
            <person name="Feldblyum T.V."/>
            <person name="Yang Q.Q."/>
            <person name="Haas B.J."/>
            <person name="Suh B.B."/>
            <person name="Peterson J.J."/>
            <person name="Quackenbush J."/>
            <person name="White O."/>
            <person name="Salzberg S.L."/>
            <person name="Fraser C.M."/>
        </authorList>
    </citation>
    <scope>NUCLEOTIDE SEQUENCE</scope>
</reference>
<dbReference type="AlphaFoldDB" id="Q10IJ4"/>
<reference evidence="3" key="6">
    <citation type="journal article" date="2008" name="Nucleic Acids Res.">
        <title>The rice annotation project database (RAP-DB): 2008 update.</title>
        <authorList>
            <consortium name="The rice annotation project (RAP)"/>
        </authorList>
    </citation>
    <scope>GENOME REANNOTATION</scope>
    <source>
        <strain evidence="3">cv. Nipponbare</strain>
    </source>
</reference>
<evidence type="ECO:0000313" key="3">
    <source>
        <dbReference type="Proteomes" id="UP000000763"/>
    </source>
</evidence>
<sequence>MAKAEGSRWYLARPNASWAKSYVPMQ</sequence>
<protein>
    <submittedName>
        <fullName evidence="1">Uncharacterized protein</fullName>
    </submittedName>
</protein>
<dbReference type="Proteomes" id="UP000000763">
    <property type="component" value="Chromosome 3"/>
</dbReference>
<name>Q10IJ4_ORYSJ</name>